<dbReference type="Proteomes" id="UP000515697">
    <property type="component" value="Chromosome PVSEL_13"/>
</dbReference>
<dbReference type="GO" id="GO:0003743">
    <property type="term" value="F:translation initiation factor activity"/>
    <property type="evidence" value="ECO:0007669"/>
    <property type="project" value="UniProtKB-KW"/>
</dbReference>
<feature type="region of interest" description="Disordered" evidence="8">
    <location>
        <begin position="1531"/>
        <end position="1554"/>
    </location>
</feature>
<dbReference type="SUPFAM" id="SSF82171">
    <property type="entry name" value="DPP6 N-terminal domain-like"/>
    <property type="match status" value="1"/>
</dbReference>
<dbReference type="EMBL" id="LR865434">
    <property type="protein sequence ID" value="CAD2112116.1"/>
    <property type="molecule type" value="Genomic_DNA"/>
</dbReference>
<dbReference type="PROSITE" id="PS50829">
    <property type="entry name" value="GYF"/>
    <property type="match status" value="1"/>
</dbReference>
<feature type="region of interest" description="Disordered" evidence="8">
    <location>
        <begin position="861"/>
        <end position="970"/>
    </location>
</feature>
<dbReference type="SMART" id="SM00444">
    <property type="entry name" value="GYF"/>
    <property type="match status" value="1"/>
</dbReference>
<feature type="compositionally biased region" description="Low complexity" evidence="8">
    <location>
        <begin position="244"/>
        <end position="263"/>
    </location>
</feature>
<feature type="compositionally biased region" description="Basic and acidic residues" evidence="8">
    <location>
        <begin position="759"/>
        <end position="798"/>
    </location>
</feature>
<dbReference type="GO" id="GO:0043022">
    <property type="term" value="F:ribosome binding"/>
    <property type="evidence" value="ECO:0007669"/>
    <property type="project" value="TreeGrafter"/>
</dbReference>
<evidence type="ECO:0000256" key="7">
    <source>
        <dbReference type="ARBA" id="ARBA00022917"/>
    </source>
</evidence>
<dbReference type="VEuPathDB" id="PlasmoDB:PVSEL_1305690"/>
<dbReference type="VEuPathDB" id="PlasmoDB:PVVCY_0500370"/>
<feature type="compositionally biased region" description="Basic residues" evidence="8">
    <location>
        <begin position="914"/>
        <end position="928"/>
    </location>
</feature>
<feature type="compositionally biased region" description="Low complexity" evidence="8">
    <location>
        <begin position="1982"/>
        <end position="1995"/>
    </location>
</feature>
<dbReference type="Pfam" id="PF02213">
    <property type="entry name" value="GYF"/>
    <property type="match status" value="1"/>
</dbReference>
<feature type="compositionally biased region" description="Polar residues" evidence="8">
    <location>
        <begin position="603"/>
        <end position="619"/>
    </location>
</feature>
<evidence type="ECO:0000256" key="2">
    <source>
        <dbReference type="ARBA" id="ARBA00013819"/>
    </source>
</evidence>
<feature type="compositionally biased region" description="Low complexity" evidence="8">
    <location>
        <begin position="1936"/>
        <end position="1950"/>
    </location>
</feature>
<feature type="region of interest" description="Disordered" evidence="8">
    <location>
        <begin position="1798"/>
        <end position="1821"/>
    </location>
</feature>
<feature type="domain" description="GYF" evidence="9">
    <location>
        <begin position="2061"/>
        <end position="2109"/>
    </location>
</feature>
<evidence type="ECO:0000256" key="3">
    <source>
        <dbReference type="ARBA" id="ARBA00022540"/>
    </source>
</evidence>
<feature type="compositionally biased region" description="Polar residues" evidence="8">
    <location>
        <begin position="1862"/>
        <end position="1876"/>
    </location>
</feature>
<feature type="compositionally biased region" description="Basic and acidic residues" evidence="8">
    <location>
        <begin position="946"/>
        <end position="956"/>
    </location>
</feature>
<evidence type="ECO:0000259" key="9">
    <source>
        <dbReference type="PROSITE" id="PS50829"/>
    </source>
</evidence>
<proteinExistence type="inferred from homology"/>
<dbReference type="VEuPathDB" id="PlasmoDB:PVPCR_1305600"/>
<dbReference type="GO" id="GO:0000049">
    <property type="term" value="F:tRNA binding"/>
    <property type="evidence" value="ECO:0007669"/>
    <property type="project" value="TreeGrafter"/>
</dbReference>
<feature type="compositionally biased region" description="Basic and acidic residues" evidence="8">
    <location>
        <begin position="1951"/>
        <end position="1963"/>
    </location>
</feature>
<keyword evidence="5" id="KW-0677">Repeat</keyword>
<dbReference type="Gene3D" id="2.130.10.10">
    <property type="entry name" value="YVTN repeat-like/Quinoprotein amine dehydrogenase"/>
    <property type="match status" value="1"/>
</dbReference>
<dbReference type="Gene3D" id="3.30.1490.40">
    <property type="match status" value="1"/>
</dbReference>
<evidence type="ECO:0000256" key="6">
    <source>
        <dbReference type="ARBA" id="ARBA00022845"/>
    </source>
</evidence>
<dbReference type="GO" id="GO:0006417">
    <property type="term" value="P:regulation of translation"/>
    <property type="evidence" value="ECO:0007669"/>
    <property type="project" value="UniProtKB-KW"/>
</dbReference>
<dbReference type="InterPro" id="IPR035445">
    <property type="entry name" value="GYF-like_dom_sf"/>
</dbReference>
<feature type="compositionally biased region" description="Polar residues" evidence="8">
    <location>
        <begin position="2001"/>
        <end position="2022"/>
    </location>
</feature>
<feature type="compositionally biased region" description="Low complexity" evidence="8">
    <location>
        <begin position="1885"/>
        <end position="1898"/>
    </location>
</feature>
<comment type="similarity">
    <text evidence="1">Belongs to the WD repeat EIF2A family.</text>
</comment>
<feature type="compositionally biased region" description="Basic and acidic residues" evidence="8">
    <location>
        <begin position="861"/>
        <end position="878"/>
    </location>
</feature>
<dbReference type="Pfam" id="PF08662">
    <property type="entry name" value="eIF2A"/>
    <property type="match status" value="1"/>
</dbReference>
<feature type="compositionally biased region" description="Polar residues" evidence="8">
    <location>
        <begin position="653"/>
        <end position="669"/>
    </location>
</feature>
<feature type="compositionally biased region" description="Basic and acidic residues" evidence="8">
    <location>
        <begin position="886"/>
        <end position="898"/>
    </location>
</feature>
<dbReference type="InterPro" id="IPR013979">
    <property type="entry name" value="TIF_beta_prop-like"/>
</dbReference>
<evidence type="ECO:0000256" key="1">
    <source>
        <dbReference type="ARBA" id="ARBA00009573"/>
    </source>
</evidence>
<reference evidence="10 11" key="1">
    <citation type="submission" date="2020-08" db="EMBL/GenBank/DDBJ databases">
        <authorList>
            <person name="Ramaprasad A."/>
        </authorList>
    </citation>
    <scope>NUCLEOTIDE SEQUENCE [LARGE SCALE GENOMIC DNA]</scope>
</reference>
<dbReference type="SUPFAM" id="SSF55277">
    <property type="entry name" value="GYF domain"/>
    <property type="match status" value="1"/>
</dbReference>
<protein>
    <recommendedName>
        <fullName evidence="2">Eukaryotic translation initiation factor 2A</fullName>
    </recommendedName>
</protein>
<keyword evidence="3 10" id="KW-0396">Initiation factor</keyword>
<keyword evidence="7" id="KW-0648">Protein biosynthesis</keyword>
<keyword evidence="6" id="KW-0810">Translation regulation</keyword>
<dbReference type="PANTHER" id="PTHR13227:SF0">
    <property type="entry name" value="EUKARYOTIC TRANSLATION INITIATION FACTOR 2A"/>
    <property type="match status" value="1"/>
</dbReference>
<evidence type="ECO:0000256" key="8">
    <source>
        <dbReference type="SAM" id="MobiDB-lite"/>
    </source>
</evidence>
<dbReference type="GO" id="GO:0022627">
    <property type="term" value="C:cytosolic small ribosomal subunit"/>
    <property type="evidence" value="ECO:0007669"/>
    <property type="project" value="TreeGrafter"/>
</dbReference>
<evidence type="ECO:0000313" key="11">
    <source>
        <dbReference type="Proteomes" id="UP000515697"/>
    </source>
</evidence>
<sequence>MSELLIRFKSGIKLYKFEKNENKYDSKIIFEYDGYIHDVIWSHDGKSFLIFHSIDGVLLVLNCSSNIRVNQIKCQNKYKELFTQDNLTLIKHVQWSPNNKYIVIFFPYDENKHKEIGNVLLWSTEKNKVISSFKIKKNICSNWPIIHFTTDDRYFFLQKKSDMYIYDTLILEQDENTNSNDVSNKDIPNNYIYSWNHLNVIAIYFSKYIDDQNSRYFVLHTKHNFLGDIYVYKIEGLNPDQSPSSISNRNINENNNNNTTSKNNNKINITLLTKRNFQHLDNLVCLYSITGKYIIFLVSTNDTTNTSYGYVSNCYYCSLVSKPVNIKKINTQVAQDAKWSNISDEFLIIEGKSDNIIYLYDSNLNVKSKISAQYKNTIKWCSFGNMIALGGFGNLAGDIDFYYKEKNYNVTLIKQYREPCTVLCDWSTDGTLFMTASTFPRMKVENTFKIYTYEGDLVNNYSFNELYDVKWKNCLPGVLKEPPKPKPKLIDNKKNVYKIKYINHDNLSTTNNTISHQRNAPNAFPASRINRNIPNITTTSNNITDLLDSFQIANDPNVSKSSDLTNSNISANFDTNNTELIDKEKGASSASNPNKLSHLQRNQIQNPQTASNNPNNTIKQPKKKEKGAGGNLYDWDIDWRKKNADLNIHSKNKSPIPTPSGSTNSNQNIPDFNNIPNGLNNYKKMSEFLVQNDIYNNSDQIEKSKLLSSLQKQYSNLLSSAKNYNTIDKSLIENIMEQEIRNNYENKEMTGALMSNISEADRGERNNYLKSEDPKKTRNENNIDNINKKNDTNLTDEKKKKKKKDKDKDKDNISTFNNHGDPTQKTENDTLNSNKGISTVIDTQEGNNKLLMHIKNDGNKKNYIEKQGDDTTNKDKFNKPNLKQEQNNKKKGNEKIVETENNIPEGTEKDQKKKKENKNKNKKSKKKKNEILGETNDNSPSNDIDQSGKRPIHSEDPNYQNNSNNQLNNDNNMYSAIFQEIIKNNTPENSNMTGISITNEHTHNQNLESSYNKNSHHELNQYNDSRFINMKANIMNDIYNNETINGFSSSVIKSNKNDETQRDTNKLGNMNRNYLPNDYQMNISQDKNSKEDNFNELSNKEKLIKHILFLKKQRENNLIEEKNLINYQQNDNMDVHNYIDHNEYIKINQNSQDPKMIDQEMSINDFTNIHNNSKFIQNINELKSGRSNSFFYNPNNKQKISENDYQMFQQQTGYNDSSNSQIAENIWTNEMGNQPFNNKNVQHNEDLLKLFKTVLPHAKVNILGNKKDEHDFDGRQNRDKINMQYYHDQSVNNNKREVLDYNTQSEIKNNYIKQNSMNIRQIPGESKEHLIKENIINRNKNENPNIPHFNISTNMKLQINNLDFGELLKFYHSLNIQQIQLKLYWIFFKIKNYDNNTPETLGKENKILLKLKEIKDISAYANYVIKITYEKNAKKYQSLLQQFIVILKHHDNLYQQKKDKIKMEHYDKNFIINFINNIDQIVEKTSALSSSQSQQDMNIYNHQNQYAHQKNKPDFQTYTTGSVSNPMHFSNSSASTPYENHTHRNQPLSSHNINSNMSNYASGIKSNNNNMRENEQTLDNNKNMIIQKMIDYLKQINATMEQKINLLNRINLTDAQKKYIINKIHFNNNEQDNNYNNNLNMNSDNDDHKLYNLSINANNKNTIRIPQDQFNISSQEINHNNDSMIYSQFDNNNDGNIDGTSPILNIIHKSIANKNNQKDFKNNTDVENNQMLLQKYQILNMLKQKKKMDMENVDHSTPLKIDELNSYKYDDISHSFKHPIPQHHLHRQDINNFSDQASFRASNNNSSERIDYPIQEDADPKTANFLPYNSKTHINHPNNTMIKNKLNTMDNQKQDNSMSRNFFNFSQQGDHNNATGLSPPYDPASKMSMNSRNNKNESIPNEGDQNENIQTTRPTNDKNSETISTNRDTNKEQKNTDNNNSRNRSASKNGNKNDRNNERKEYEQVTTNEGKNEKNKKKQKNQKNNNNQNSLNAKNMGGSRNGTEAQVPKTSSEINPSECNVNEDNKNDNKTINILQEQKNTITQNNIYDVEDAKRPDALRDKCWQYIDPKGVVQGPFFLEEMRMWSELGYFEPMLPVRCCDSDRFIALNKLFPPPHKPFTIVPKPQPILQWEEELL</sequence>
<dbReference type="InterPro" id="IPR015943">
    <property type="entry name" value="WD40/YVTN_repeat-like_dom_sf"/>
</dbReference>
<accession>A0A6V7TCN1</accession>
<feature type="compositionally biased region" description="Polar residues" evidence="8">
    <location>
        <begin position="1798"/>
        <end position="1807"/>
    </location>
</feature>
<gene>
    <name evidence="10" type="ORF">PVSEL_1305690</name>
</gene>
<keyword evidence="4" id="KW-0853">WD repeat</keyword>
<dbReference type="InterPro" id="IPR011387">
    <property type="entry name" value="TIF2A"/>
</dbReference>
<dbReference type="GO" id="GO:0003729">
    <property type="term" value="F:mRNA binding"/>
    <property type="evidence" value="ECO:0007669"/>
    <property type="project" value="TreeGrafter"/>
</dbReference>
<feature type="region of interest" description="Disordered" evidence="8">
    <location>
        <begin position="1862"/>
        <end position="2027"/>
    </location>
</feature>
<feature type="region of interest" description="Disordered" evidence="8">
    <location>
        <begin position="603"/>
        <end position="631"/>
    </location>
</feature>
<feature type="region of interest" description="Disordered" evidence="8">
    <location>
        <begin position="648"/>
        <end position="669"/>
    </location>
</feature>
<dbReference type="PANTHER" id="PTHR13227">
    <property type="entry name" value="EUKARYOTIC TRANSLATION INITIATION FACTOR 2A"/>
    <property type="match status" value="1"/>
</dbReference>
<organism evidence="10 11">
    <name type="scientific">Plasmodium vinckei</name>
    <dbReference type="NCBI Taxonomy" id="5860"/>
    <lineage>
        <taxon>Eukaryota</taxon>
        <taxon>Sar</taxon>
        <taxon>Alveolata</taxon>
        <taxon>Apicomplexa</taxon>
        <taxon>Aconoidasida</taxon>
        <taxon>Haemosporida</taxon>
        <taxon>Plasmodiidae</taxon>
        <taxon>Plasmodium</taxon>
        <taxon>Plasmodium (Vinckeia)</taxon>
    </lineage>
</organism>
<evidence type="ECO:0000256" key="5">
    <source>
        <dbReference type="ARBA" id="ARBA00022737"/>
    </source>
</evidence>
<name>A0A6V7TCN1_PLAVN</name>
<feature type="compositionally biased region" description="Low complexity" evidence="8">
    <location>
        <begin position="958"/>
        <end position="970"/>
    </location>
</feature>
<feature type="region of interest" description="Disordered" evidence="8">
    <location>
        <begin position="756"/>
        <end position="834"/>
    </location>
</feature>
<evidence type="ECO:0000256" key="4">
    <source>
        <dbReference type="ARBA" id="ARBA00022574"/>
    </source>
</evidence>
<dbReference type="InterPro" id="IPR003169">
    <property type="entry name" value="GYF"/>
</dbReference>
<feature type="compositionally biased region" description="Polar residues" evidence="8">
    <location>
        <begin position="935"/>
        <end position="945"/>
    </location>
</feature>
<dbReference type="VEuPathDB" id="PlasmoDB:PVBDA_0500390"/>
<dbReference type="VEuPathDB" id="PlasmoDB:PVLDE_0500360"/>
<feature type="region of interest" description="Disordered" evidence="8">
    <location>
        <begin position="243"/>
        <end position="263"/>
    </location>
</feature>
<evidence type="ECO:0000313" key="10">
    <source>
        <dbReference type="EMBL" id="CAD2112116.1"/>
    </source>
</evidence>